<gene>
    <name evidence="1" type="ORF">LCGC14_1311740</name>
</gene>
<accession>A0A0F9L756</accession>
<reference evidence="1" key="1">
    <citation type="journal article" date="2015" name="Nature">
        <title>Complex archaea that bridge the gap between prokaryotes and eukaryotes.</title>
        <authorList>
            <person name="Spang A."/>
            <person name="Saw J.H."/>
            <person name="Jorgensen S.L."/>
            <person name="Zaremba-Niedzwiedzka K."/>
            <person name="Martijn J."/>
            <person name="Lind A.E."/>
            <person name="van Eijk R."/>
            <person name="Schleper C."/>
            <person name="Guy L."/>
            <person name="Ettema T.J."/>
        </authorList>
    </citation>
    <scope>NUCLEOTIDE SEQUENCE</scope>
</reference>
<sequence length="524" mass="57131">MARVVGRSLKKIPGSRSGRLPKEVPLAVAIMNGGMVADIDPADIKDNQASLLKNARVRRDKTTRRFGKSSFLPTKPDSNAVVRLFDFRLGETTFYRLRFTSAGIYFTDGVTWTQLTGTFSGKPTDMATVLGTLVVANGIDRLRKLDLDAETISDLGDIAPFSKYVTGFSERAVGANNGNSDEAAETLSWSGNRNLSEYDALEDISAGNKRLDTSPRTVVDPIRGVFGFSSVMIIPRERSIWLATQNPTASNPFNTFRAVPGIGTDLSGSIAIGKEKIILLDSRTRDVIMYSPGNPIQSIGSPIRDSILDGITDAGAIVSTYLEYEDEYYVAITDASTVKIWGVNFKTGAWQYDEVPNLTSLDALTLFSAFTSFDGASGTFDAATGAFDDLPDPVVIPTLIYGYSDGVILQEDSSVQQDNSVNYTFELRSKEFKLVDEDAVITSIVIEYQATVSGSIILQYSRDGGTTWKTGKTVVTTTGKVREIRLKKQIRTKRLMWRITATDGQFDILGFEVKVSAGGESKGE</sequence>
<protein>
    <submittedName>
        <fullName evidence="1">Uncharacterized protein</fullName>
    </submittedName>
</protein>
<dbReference type="AlphaFoldDB" id="A0A0F9L756"/>
<name>A0A0F9L756_9ZZZZ</name>
<dbReference type="EMBL" id="LAZR01007749">
    <property type="protein sequence ID" value="KKM83206.1"/>
    <property type="molecule type" value="Genomic_DNA"/>
</dbReference>
<comment type="caution">
    <text evidence="1">The sequence shown here is derived from an EMBL/GenBank/DDBJ whole genome shotgun (WGS) entry which is preliminary data.</text>
</comment>
<proteinExistence type="predicted"/>
<organism evidence="1">
    <name type="scientific">marine sediment metagenome</name>
    <dbReference type="NCBI Taxonomy" id="412755"/>
    <lineage>
        <taxon>unclassified sequences</taxon>
        <taxon>metagenomes</taxon>
        <taxon>ecological metagenomes</taxon>
    </lineage>
</organism>
<evidence type="ECO:0000313" key="1">
    <source>
        <dbReference type="EMBL" id="KKM83206.1"/>
    </source>
</evidence>